<keyword evidence="3" id="KW-1185">Reference proteome</keyword>
<dbReference type="PANTHER" id="PTHR42924">
    <property type="entry name" value="EXONUCLEASE"/>
    <property type="match status" value="1"/>
</dbReference>
<protein>
    <submittedName>
        <fullName evidence="2">Phosphoesterase PHP domain protein</fullName>
    </submittedName>
</protein>
<dbReference type="InterPro" id="IPR016195">
    <property type="entry name" value="Pol/histidinol_Pase-like"/>
</dbReference>
<dbReference type="InterPro" id="IPR003141">
    <property type="entry name" value="Pol/His_phosphatase_N"/>
</dbReference>
<dbReference type="KEGG" id="dtu:Dtur_0199"/>
<dbReference type="EnsemblBacteria" id="ACK41528">
    <property type="protein sequence ID" value="ACK41528"/>
    <property type="gene ID" value="Dtur_0199"/>
</dbReference>
<dbReference type="AlphaFoldDB" id="B8E1K3"/>
<dbReference type="NCBIfam" id="NF038032">
    <property type="entry name" value="CehA_McbA_metalo"/>
    <property type="match status" value="1"/>
</dbReference>
<dbReference type="InParanoid" id="B8E1K3"/>
<dbReference type="GO" id="GO:0004534">
    <property type="term" value="F:5'-3' RNA exonuclease activity"/>
    <property type="evidence" value="ECO:0000318"/>
    <property type="project" value="GO_Central"/>
</dbReference>
<proteinExistence type="predicted"/>
<dbReference type="EMBL" id="CP001251">
    <property type="protein sequence ID" value="ACK41528.1"/>
    <property type="molecule type" value="Genomic_DNA"/>
</dbReference>
<dbReference type="Pfam" id="PF02811">
    <property type="entry name" value="PHP"/>
    <property type="match status" value="1"/>
</dbReference>
<reference evidence="3" key="1">
    <citation type="journal article" date="2016" name="Front. Microbiol.">
        <title>The complete genome sequence of hyperthermophile Dictyoglomus turgidum DSM 6724 reveals a specialized carbohydrate fermentor.</title>
        <authorList>
            <person name="Brumm P.J."/>
            <person name="Gowda K."/>
            <person name="Robb F.T."/>
            <person name="Mead D.A."/>
        </authorList>
    </citation>
    <scope>NUCLEOTIDE SEQUENCE [LARGE SCALE GENOMIC DNA]</scope>
    <source>
        <strain evidence="3">DSM 6724 / Z-1310</strain>
    </source>
</reference>
<dbReference type="Gene3D" id="3.20.20.140">
    <property type="entry name" value="Metal-dependent hydrolases"/>
    <property type="match status" value="1"/>
</dbReference>
<dbReference type="CDD" id="cd07432">
    <property type="entry name" value="PHP_HisPPase"/>
    <property type="match status" value="1"/>
</dbReference>
<dbReference type="STRING" id="515635.Dtur_0199"/>
<dbReference type="RefSeq" id="WP_012582613.1">
    <property type="nucleotide sequence ID" value="NC_011661.1"/>
</dbReference>
<evidence type="ECO:0000313" key="3">
    <source>
        <dbReference type="Proteomes" id="UP000007719"/>
    </source>
</evidence>
<dbReference type="SUPFAM" id="SSF89550">
    <property type="entry name" value="PHP domain-like"/>
    <property type="match status" value="1"/>
</dbReference>
<dbReference type="OrthoDB" id="9804333at2"/>
<dbReference type="PANTHER" id="PTHR42924:SF3">
    <property type="entry name" value="POLYMERASE_HISTIDINOL PHOSPHATASE N-TERMINAL DOMAIN-CONTAINING PROTEIN"/>
    <property type="match status" value="1"/>
</dbReference>
<dbReference type="SMART" id="SM00481">
    <property type="entry name" value="POLIIIAc"/>
    <property type="match status" value="1"/>
</dbReference>
<dbReference type="InterPro" id="IPR052018">
    <property type="entry name" value="PHP_domain"/>
</dbReference>
<dbReference type="HOGENOM" id="CLU_032306_1_0_0"/>
<dbReference type="eggNOG" id="COG0613">
    <property type="taxonomic scope" value="Bacteria"/>
</dbReference>
<dbReference type="Proteomes" id="UP000007719">
    <property type="component" value="Chromosome"/>
</dbReference>
<evidence type="ECO:0000313" key="2">
    <source>
        <dbReference type="EMBL" id="ACK41528.1"/>
    </source>
</evidence>
<evidence type="ECO:0000259" key="1">
    <source>
        <dbReference type="SMART" id="SM00481"/>
    </source>
</evidence>
<accession>B8E1K3</accession>
<dbReference type="InterPro" id="IPR004013">
    <property type="entry name" value="PHP_dom"/>
</dbReference>
<dbReference type="GO" id="GO:0035312">
    <property type="term" value="F:5'-3' DNA exonuclease activity"/>
    <property type="evidence" value="ECO:0000318"/>
    <property type="project" value="GO_Central"/>
</dbReference>
<sequence length="480" mass="55158">MSGEFHYNIELYPEDSKKLLLLELEVPEGIKEIIIKATLEPEYLSHEESKRLIKEAIKTYISQGFDPLDIKQVPNDILEKIIRGFSPLKNVVNIRVLDAEGNFRGTGDQRFTKGIPIKIGVCDSTVGCVSGEIKAGIWKLILEIKQILKKCILNIVVYLHREEITKVKDIILSYNPVVREPYDKSGWVKGDVHLHSYHSDGELSIEELIKFSIKRGLDFIFLTDHNKISGFHTIEWEFYPIYGGIEFTTFWGHFLGLGIKEYIPWDLANPEVGIRKLSERVRSQGGVFCVAHPYTISAPVCPGCRCELYLDYNFVDAMEVWTGSFEMRRFEITEALKKWRELLKNGYRITALGGSDMHKIEDIKEDVPLVYAYVEDLSEESILKAIREGRVYITTGPQVEFYINGHSIGENVDFKEDLILKYSCEKESELKIIYNGDEYIKIPGTKKGAFHLKLKDPGYVYLEFWEGKKLIAFTNPIYLA</sequence>
<name>B8E1K3_DICTD</name>
<organism evidence="2 3">
    <name type="scientific">Dictyoglomus turgidum (strain DSM 6724 / Z-1310)</name>
    <dbReference type="NCBI Taxonomy" id="515635"/>
    <lineage>
        <taxon>Bacteria</taxon>
        <taxon>Pseudomonadati</taxon>
        <taxon>Dictyoglomota</taxon>
        <taxon>Dictyoglomia</taxon>
        <taxon>Dictyoglomales</taxon>
        <taxon>Dictyoglomaceae</taxon>
        <taxon>Dictyoglomus</taxon>
    </lineage>
</organism>
<feature type="domain" description="Polymerase/histidinol phosphatase N-terminal" evidence="1">
    <location>
        <begin position="190"/>
        <end position="251"/>
    </location>
</feature>
<gene>
    <name evidence="2" type="ordered locus">Dtur_0199</name>
</gene>